<keyword evidence="2 4" id="KW-0175">Coiled coil</keyword>
<dbReference type="GO" id="GO:0006406">
    <property type="term" value="P:mRNA export from nucleus"/>
    <property type="evidence" value="ECO:0007669"/>
    <property type="project" value="TreeGrafter"/>
</dbReference>
<accession>A0A8S1CYH5</accession>
<comment type="caution">
    <text evidence="7">The sequence shown here is derived from an EMBL/GenBank/DDBJ whole genome shotgun (WGS) entry which is preliminary data.</text>
</comment>
<feature type="compositionally biased region" description="Low complexity" evidence="5">
    <location>
        <begin position="605"/>
        <end position="624"/>
    </location>
</feature>
<feature type="compositionally biased region" description="Acidic residues" evidence="5">
    <location>
        <begin position="1796"/>
        <end position="1839"/>
    </location>
</feature>
<feature type="coiled-coil region" evidence="4">
    <location>
        <begin position="645"/>
        <end position="732"/>
    </location>
</feature>
<protein>
    <recommendedName>
        <fullName evidence="6">NUA/TPR/MLP1-2-like domain-containing protein</fullName>
    </recommendedName>
</protein>
<feature type="coiled-coil region" evidence="4">
    <location>
        <begin position="480"/>
        <end position="541"/>
    </location>
</feature>
<feature type="region of interest" description="Disordered" evidence="5">
    <location>
        <begin position="1"/>
        <end position="29"/>
    </location>
</feature>
<feature type="compositionally biased region" description="Low complexity" evidence="5">
    <location>
        <begin position="2107"/>
        <end position="2116"/>
    </location>
</feature>
<feature type="compositionally biased region" description="Low complexity" evidence="5">
    <location>
        <begin position="2028"/>
        <end position="2041"/>
    </location>
</feature>
<feature type="compositionally biased region" description="Low complexity" evidence="5">
    <location>
        <begin position="1872"/>
        <end position="1889"/>
    </location>
</feature>
<feature type="coiled-coil region" evidence="4">
    <location>
        <begin position="387"/>
        <end position="456"/>
    </location>
</feature>
<feature type="region of interest" description="Disordered" evidence="5">
    <location>
        <begin position="2094"/>
        <end position="2133"/>
    </location>
</feature>
<dbReference type="PANTHER" id="PTHR18898">
    <property type="entry name" value="NUCLEOPROTEIN TPR-RELATED"/>
    <property type="match status" value="1"/>
</dbReference>
<name>A0A8S1CYH5_9INSE</name>
<evidence type="ECO:0000259" key="6">
    <source>
        <dbReference type="Pfam" id="PF25785"/>
    </source>
</evidence>
<sequence>MDSGLKEPAPSDDAQQQSDDGKANSEEDEKIVALRNHIEYLLERNVAGQKDYEKLIKQYKSREQELNSANAKMCEALFQVATLTAQLHMREDAVKNLKTDVDVLGKQLAEASRAKNNALLKLDNIASREETFENKKRMMEQEIDLLRGQILSFEQRVERQEAELVDATSSSRVVQLESQLQRMIDELAARDQTALRLRNQLKEEQSKVSKLEERHKLDQTKETQLQLIHKKELESQINLSRISQERFEENEKKLHEFSGLIKKLQAELEIKSIPGDAERKALEEINRLNQELESKDNKIQNLEHSVSQLEIELEQIKKDNLDQYIQKLFPSASIVSQHLQGDLSLSQLYEKYSAVLEEFNTTKYERDMLRVKFNGLTDDLTVKVDALLECKKKQAAAEQQVQRLMNEKKKLMIEYENMKQSAKESARSAAQHLIDKSQLKQQNDDLRKQVIRLVQEIAVLKSGEESPLTDEDHLVLFRDIDELQHKNIELLSLVRELQTRAEAAEKEMENVEKVASCNERLDELVEQVKRYQEREASHSEMMQLLIRQRDHFEEMSKSAIRAAEEKVQQMRMSLTPVKGSEPMDVAASPAPQQPEQRVLSPQVPSPRLQGQQQRPQSPQMSMQRANRPRFSPYTAGGVLPSKAYVDALQLRYKKCQDELESSNKAFAEYRENSKKNMDMVINQLEELRNENLDIKMERSELKALCETGKDKLASMKNIMEGLQRQLDAVQKMRDIQDVIIGKHEKNTIELNKEIVKTYAKLSNVEGLLERANAEIRRLRVSESSARHECESLRASCSSQNLVFLGAQELKAARQRADAEDSLILSNQLQAVMNENKELKQQLESGQVHLKDEINRLEACLNKERALLAGAVAEKETAVSECARATDLLSQAQRDVMVLRTNKNPSASTEVQTENQFDYEHQIGQLEEELLAANARNVELKAKYEELTETRARDEDVISQLKKLNDELKHAVDVSKEEFEAEKNAAKQKVDSLEGDLSVAKEQLTVAKEQLCRAEKQIDSLRAEVANAGQRQAVAIVGQEKEEAIRNLKKELAALKEKQERGEESLEREKEQHKLDLQALSITRKQLVALEKASLELKERIASLEFEVQKAKGDLENARLTANVVSGDQSDELREQNRILYQQLEQVLSQRGRIESSLGEEDALLGVLSVLRRERDLAQAKADALEAKAANMQMQIQTLSANHAELSEELARLREGESNQVTVSRSKYEEYLQMAENLNALTDSSIVQRKKNADLAKEIAELRPKWKSAMEEIESLKNRNNLFQEKIIAEEEAAKELIEKHRMEVERANQAESKIRVMEQKLNSTGSSQQQLSSEISNLKVRINALVQDMTKKNAEIRKITLEKNTLQKQLEAAKGLNSKISDELAQEKANVAAKATEIEQLKTSLENTKKEMTAKVNELTGVVNETKESLGKKEKEFEDLNSKHGKVRAIAKKYKDQYDALVVENKDKAAAEAKTGAQDQAKIKEMEGKIADMQTRLAEAETKATEAESEVQKLSQNLDNISKQLVEKSTQLEQEQKTNAERQNRTKTIIAAARNKIKDQAELIAKKDEAIKEKQEKISHLEGSAQISGNQDQEDVISQLKKENCELRAQMEQSKQDSKASKPAAGPSGATPSVKIRPMASQSQPPKVKPQTSAAVIPTTRAAPTARLRPMVNTPARNVAVLAPSHQDLPSNSVTPIQGTPRTHSTPPRLPSREEHSSDSSTSLDESAAQSTSANVVLVRPNEVYPAPFASQPSTSAGPSGPPSAGPTLTLKRARDTETLTIQPDEPQAKQSCTESAEELVPEMVEELENEERLEEDQNTEGAVEGEENEEAINEELEEMALQAVDGDDETEENLEEETDDTPGEPAVDADGGNAENSLAAEEAASNEGGLQGGGDAEQPAQVDLVPQAAPARSNFMLPLLQQGFEEVGDFGIVPSTPTLFVPQRQSGFGEVVSSPYVPQGRHFTFASEPGFSSQSQSASGGPSDTDESAGGHTVPGTPIASSPDDVVPNVHVTDAQASDEAEAGPLEASQEASSSSDAQAPTATPLMQRRIPTGIPSSARNPNYASRGYTYGQRPPLLSRPTPIVWELDPMRQIQGDRSNGRGVRRASGVGAQQRGRGRSRARGPNPFQRGH</sequence>
<feature type="coiled-coil region" evidence="4">
    <location>
        <begin position="1483"/>
        <end position="1584"/>
    </location>
</feature>
<dbReference type="Proteomes" id="UP000494165">
    <property type="component" value="Unassembled WGS sequence"/>
</dbReference>
<evidence type="ECO:0000256" key="2">
    <source>
        <dbReference type="ARBA" id="ARBA00023054"/>
    </source>
</evidence>
<feature type="compositionally biased region" description="Low complexity" evidence="5">
    <location>
        <begin position="1967"/>
        <end position="1984"/>
    </location>
</feature>
<organism evidence="7 8">
    <name type="scientific">Cloeon dipterum</name>
    <dbReference type="NCBI Taxonomy" id="197152"/>
    <lineage>
        <taxon>Eukaryota</taxon>
        <taxon>Metazoa</taxon>
        <taxon>Ecdysozoa</taxon>
        <taxon>Arthropoda</taxon>
        <taxon>Hexapoda</taxon>
        <taxon>Insecta</taxon>
        <taxon>Pterygota</taxon>
        <taxon>Palaeoptera</taxon>
        <taxon>Ephemeroptera</taxon>
        <taxon>Pisciforma</taxon>
        <taxon>Baetidae</taxon>
        <taxon>Cloeon</taxon>
    </lineage>
</organism>
<evidence type="ECO:0000313" key="7">
    <source>
        <dbReference type="EMBL" id="CAB3374263.1"/>
    </source>
</evidence>
<feature type="region of interest" description="Disordered" evidence="5">
    <location>
        <begin position="578"/>
        <end position="636"/>
    </location>
</feature>
<dbReference type="EMBL" id="CADEPI010000095">
    <property type="protein sequence ID" value="CAB3374263.1"/>
    <property type="molecule type" value="Genomic_DNA"/>
</dbReference>
<dbReference type="OrthoDB" id="343070at2759"/>
<feature type="coiled-coil region" evidence="4">
    <location>
        <begin position="1265"/>
        <end position="1443"/>
    </location>
</feature>
<evidence type="ECO:0000256" key="1">
    <source>
        <dbReference type="ARBA" id="ARBA00004123"/>
    </source>
</evidence>
<gene>
    <name evidence="7" type="ORF">CLODIP_2_CD10751</name>
</gene>
<dbReference type="GO" id="GO:1901673">
    <property type="term" value="P:regulation of mitotic spindle assembly"/>
    <property type="evidence" value="ECO:0007669"/>
    <property type="project" value="TreeGrafter"/>
</dbReference>
<feature type="domain" description="NUA/TPR/MLP1-2-like" evidence="6">
    <location>
        <begin position="422"/>
        <end position="506"/>
    </location>
</feature>
<evidence type="ECO:0000256" key="5">
    <source>
        <dbReference type="SAM" id="MobiDB-lite"/>
    </source>
</evidence>
<reference evidence="7 8" key="1">
    <citation type="submission" date="2020-04" db="EMBL/GenBank/DDBJ databases">
        <authorList>
            <person name="Alioto T."/>
            <person name="Alioto T."/>
            <person name="Gomez Garrido J."/>
        </authorList>
    </citation>
    <scope>NUCLEOTIDE SEQUENCE [LARGE SCALE GENOMIC DNA]</scope>
</reference>
<evidence type="ECO:0000256" key="3">
    <source>
        <dbReference type="ARBA" id="ARBA00023242"/>
    </source>
</evidence>
<dbReference type="InterPro" id="IPR057974">
    <property type="entry name" value="NUA/TPR/MLP1-2-like_dom"/>
</dbReference>
<feature type="compositionally biased region" description="Acidic residues" evidence="5">
    <location>
        <begin position="1846"/>
        <end position="1863"/>
    </location>
</feature>
<keyword evidence="8" id="KW-1185">Reference proteome</keyword>
<feature type="region of interest" description="Disordered" evidence="5">
    <location>
        <begin position="1964"/>
        <end position="2079"/>
    </location>
</feature>
<evidence type="ECO:0000256" key="4">
    <source>
        <dbReference type="SAM" id="Coils"/>
    </source>
</evidence>
<dbReference type="GO" id="GO:0005643">
    <property type="term" value="C:nuclear pore"/>
    <property type="evidence" value="ECO:0007669"/>
    <property type="project" value="TreeGrafter"/>
</dbReference>
<feature type="compositionally biased region" description="Polar residues" evidence="5">
    <location>
        <begin position="1688"/>
        <end position="1706"/>
    </location>
</feature>
<keyword evidence="3" id="KW-0539">Nucleus</keyword>
<feature type="compositionally biased region" description="Polar residues" evidence="5">
    <location>
        <begin position="1640"/>
        <end position="1654"/>
    </location>
</feature>
<dbReference type="GO" id="GO:0017056">
    <property type="term" value="F:structural constituent of nuclear pore"/>
    <property type="evidence" value="ECO:0007669"/>
    <property type="project" value="TreeGrafter"/>
</dbReference>
<comment type="subcellular location">
    <subcellularLocation>
        <location evidence="1">Nucleus</location>
    </subcellularLocation>
</comment>
<feature type="coiled-coil region" evidence="4">
    <location>
        <begin position="247"/>
        <end position="319"/>
    </location>
</feature>
<feature type="compositionally biased region" description="Basic and acidic residues" evidence="5">
    <location>
        <begin position="19"/>
        <end position="29"/>
    </location>
</feature>
<evidence type="ECO:0000313" key="8">
    <source>
        <dbReference type="Proteomes" id="UP000494165"/>
    </source>
</evidence>
<feature type="compositionally biased region" description="Polar residues" evidence="5">
    <location>
        <begin position="2056"/>
        <end position="2065"/>
    </location>
</feature>
<proteinExistence type="predicted"/>
<feature type="coiled-coil region" evidence="4">
    <location>
        <begin position="1037"/>
        <end position="1215"/>
    </location>
</feature>
<feature type="coiled-coil region" evidence="4">
    <location>
        <begin position="922"/>
        <end position="1009"/>
    </location>
</feature>
<dbReference type="Pfam" id="PF25785">
    <property type="entry name" value="TPR"/>
    <property type="match status" value="1"/>
</dbReference>
<feature type="region of interest" description="Disordered" evidence="5">
    <location>
        <begin position="1609"/>
        <end position="1671"/>
    </location>
</feature>
<feature type="region of interest" description="Disordered" evidence="5">
    <location>
        <begin position="1683"/>
        <end position="1908"/>
    </location>
</feature>
<dbReference type="PANTHER" id="PTHR18898:SF2">
    <property type="entry name" value="NUCLEOPROTEIN TPR"/>
    <property type="match status" value="1"/>
</dbReference>
<feature type="compositionally biased region" description="Low complexity" evidence="5">
    <location>
        <begin position="1750"/>
        <end position="1759"/>
    </location>
</feature>
<feature type="coiled-coil region" evidence="4">
    <location>
        <begin position="49"/>
        <end position="221"/>
    </location>
</feature>
<feature type="coiled-coil region" evidence="4">
    <location>
        <begin position="821"/>
        <end position="848"/>
    </location>
</feature>
<feature type="coiled-coil region" evidence="4">
    <location>
        <begin position="761"/>
        <end position="788"/>
    </location>
</feature>